<feature type="domain" description="Fungal-type protein kinase" evidence="1">
    <location>
        <begin position="105"/>
        <end position="213"/>
    </location>
</feature>
<dbReference type="Proteomes" id="UP000016801">
    <property type="component" value="Unassembled WGS sequence"/>
</dbReference>
<sequence length="233" mass="26674">MHYGIPDFLEAFFPSAKYQEVAENFLNRCKTVTGVEPIFNDDTHRFESWPDRTNQEQVVPWMKTFIKELEEFSRNSFTTNDEGSHSRAFFGLPNQVIEGHVAKRKLDAGFISAADLESGQETLTYFWTTILGSAELKQNEAAERAAELSLAKYARILLTTQGTRRYALGFTLCGSSLRVWLFVSVGGMASKRVDVNKDPLQFIKVMLGFLWMRIKSKILFTHPEKAEHYLDEL</sequence>
<dbReference type="PANTHER" id="PTHR38248:SF2">
    <property type="entry name" value="FUNK1 11"/>
    <property type="match status" value="1"/>
</dbReference>
<dbReference type="Pfam" id="PF17667">
    <property type="entry name" value="Pkinase_fungal"/>
    <property type="match status" value="1"/>
</dbReference>
<dbReference type="AlphaFoldDB" id="M1WFC4"/>
<evidence type="ECO:0000313" key="3">
    <source>
        <dbReference type="Proteomes" id="UP000016801"/>
    </source>
</evidence>
<evidence type="ECO:0000259" key="1">
    <source>
        <dbReference type="Pfam" id="PF17667"/>
    </source>
</evidence>
<dbReference type="HOGENOM" id="CLU_1189809_0_0_1"/>
<dbReference type="PANTHER" id="PTHR38248">
    <property type="entry name" value="FUNK1 6"/>
    <property type="match status" value="1"/>
</dbReference>
<keyword evidence="3" id="KW-1185">Reference proteome</keyword>
<name>M1WFC4_CLAP2</name>
<accession>M1WFC4</accession>
<dbReference type="STRING" id="1111077.M1WFC4"/>
<gene>
    <name evidence="2" type="ORF">CPUR_04678</name>
</gene>
<evidence type="ECO:0000313" key="2">
    <source>
        <dbReference type="EMBL" id="CCE30829.1"/>
    </source>
</evidence>
<dbReference type="EMBL" id="CAGA01000025">
    <property type="protein sequence ID" value="CCE30829.1"/>
    <property type="molecule type" value="Genomic_DNA"/>
</dbReference>
<protein>
    <recommendedName>
        <fullName evidence="1">Fungal-type protein kinase domain-containing protein</fullName>
    </recommendedName>
</protein>
<proteinExistence type="predicted"/>
<comment type="caution">
    <text evidence="2">The sequence shown here is derived from an EMBL/GenBank/DDBJ whole genome shotgun (WGS) entry which is preliminary data.</text>
</comment>
<dbReference type="OrthoDB" id="4868916at2759"/>
<organism evidence="2 3">
    <name type="scientific">Claviceps purpurea (strain 20.1)</name>
    <name type="common">Ergot fungus</name>
    <name type="synonym">Sphacelia segetum</name>
    <dbReference type="NCBI Taxonomy" id="1111077"/>
    <lineage>
        <taxon>Eukaryota</taxon>
        <taxon>Fungi</taxon>
        <taxon>Dikarya</taxon>
        <taxon>Ascomycota</taxon>
        <taxon>Pezizomycotina</taxon>
        <taxon>Sordariomycetes</taxon>
        <taxon>Hypocreomycetidae</taxon>
        <taxon>Hypocreales</taxon>
        <taxon>Clavicipitaceae</taxon>
        <taxon>Claviceps</taxon>
    </lineage>
</organism>
<dbReference type="VEuPathDB" id="FungiDB:CPUR_04678"/>
<reference evidence="2 3" key="1">
    <citation type="journal article" date="2013" name="PLoS Genet.">
        <title>Plant-symbiotic fungi as chemical engineers: Multi-genome analysis of the Clavicipitaceae reveals dynamics of alkaloid loci.</title>
        <authorList>
            <person name="Schardl C.L."/>
            <person name="Young C.A."/>
            <person name="Hesse U."/>
            <person name="Amyotte S.G."/>
            <person name="Andreeva K."/>
            <person name="Calie P.J."/>
            <person name="Fleetwood D.J."/>
            <person name="Haws D.C."/>
            <person name="Moore N."/>
            <person name="Oeser B."/>
            <person name="Panaccione D.G."/>
            <person name="Schweri K.K."/>
            <person name="Voisey C.R."/>
            <person name="Farman M.L."/>
            <person name="Jaromczyk J.W."/>
            <person name="Roe B.A."/>
            <person name="O'Sullivan D.M."/>
            <person name="Scott B."/>
            <person name="Tudzynski P."/>
            <person name="An Z."/>
            <person name="Arnaoudova E.G."/>
            <person name="Bullock C.T."/>
            <person name="Charlton N.D."/>
            <person name="Chen L."/>
            <person name="Cox M."/>
            <person name="Dinkins R.D."/>
            <person name="Florea S."/>
            <person name="Glenn A.E."/>
            <person name="Gordon A."/>
            <person name="Gueldener U."/>
            <person name="Harris D.R."/>
            <person name="Hollin W."/>
            <person name="Jaromczyk J."/>
            <person name="Johnson R.D."/>
            <person name="Khan A.K."/>
            <person name="Leistner E."/>
            <person name="Leuchtmann A."/>
            <person name="Li C."/>
            <person name="Liu J."/>
            <person name="Liu J."/>
            <person name="Liu M."/>
            <person name="Mace W."/>
            <person name="Machado C."/>
            <person name="Nagabhyru P."/>
            <person name="Pan J."/>
            <person name="Schmid J."/>
            <person name="Sugawara K."/>
            <person name="Steiner U."/>
            <person name="Takach J.E."/>
            <person name="Tanaka E."/>
            <person name="Webb J.S."/>
            <person name="Wilson E.V."/>
            <person name="Wiseman J.L."/>
            <person name="Yoshida R."/>
            <person name="Zeng Z."/>
        </authorList>
    </citation>
    <scope>NUCLEOTIDE SEQUENCE [LARGE SCALE GENOMIC DNA]</scope>
    <source>
        <strain evidence="2 3">20.1</strain>
    </source>
</reference>
<dbReference type="eggNOG" id="ENOG502S5WB">
    <property type="taxonomic scope" value="Eukaryota"/>
</dbReference>
<dbReference type="InterPro" id="IPR040976">
    <property type="entry name" value="Pkinase_fungal"/>
</dbReference>